<feature type="domain" description="CCHC-type" evidence="3">
    <location>
        <begin position="91"/>
        <end position="107"/>
    </location>
</feature>
<dbReference type="SMART" id="SM00343">
    <property type="entry name" value="ZnF_C2HC"/>
    <property type="match status" value="2"/>
</dbReference>
<feature type="domain" description="CCHC-type" evidence="3">
    <location>
        <begin position="71"/>
        <end position="88"/>
    </location>
</feature>
<evidence type="ECO:0000313" key="5">
    <source>
        <dbReference type="EMBL" id="KAK1317622.1"/>
    </source>
</evidence>
<evidence type="ECO:0000256" key="2">
    <source>
        <dbReference type="SAM" id="MobiDB-lite"/>
    </source>
</evidence>
<dbReference type="InterPro" id="IPR001878">
    <property type="entry name" value="Znf_CCHC"/>
</dbReference>
<name>A0AAV9EWK7_ACOCL</name>
<dbReference type="InterPro" id="IPR005135">
    <property type="entry name" value="Endo/exonuclease/phosphatase"/>
</dbReference>
<dbReference type="Gene3D" id="4.10.60.10">
    <property type="entry name" value="Zinc finger, CCHC-type"/>
    <property type="match status" value="1"/>
</dbReference>
<dbReference type="SUPFAM" id="SSF56219">
    <property type="entry name" value="DNase I-like"/>
    <property type="match status" value="1"/>
</dbReference>
<dbReference type="Gene3D" id="3.60.10.10">
    <property type="entry name" value="Endonuclease/exonuclease/phosphatase"/>
    <property type="match status" value="1"/>
</dbReference>
<evidence type="ECO:0008006" key="7">
    <source>
        <dbReference type="Google" id="ProtNLM"/>
    </source>
</evidence>
<feature type="domain" description="Reverse transcriptase" evidence="4">
    <location>
        <begin position="1185"/>
        <end position="1463"/>
    </location>
</feature>
<protein>
    <recommendedName>
        <fullName evidence="7">Reverse transcriptase domain-containing protein</fullName>
    </recommendedName>
</protein>
<dbReference type="PANTHER" id="PTHR33116:SF78">
    <property type="entry name" value="OS12G0587133 PROTEIN"/>
    <property type="match status" value="1"/>
</dbReference>
<comment type="caution">
    <text evidence="5">The sequence shown here is derived from an EMBL/GenBank/DDBJ whole genome shotgun (WGS) entry which is preliminary data.</text>
</comment>
<dbReference type="GO" id="GO:0003676">
    <property type="term" value="F:nucleic acid binding"/>
    <property type="evidence" value="ECO:0007669"/>
    <property type="project" value="InterPro"/>
</dbReference>
<dbReference type="PANTHER" id="PTHR33116">
    <property type="entry name" value="REVERSE TRANSCRIPTASE ZINC-BINDING DOMAIN-CONTAINING PROTEIN-RELATED-RELATED"/>
    <property type="match status" value="1"/>
</dbReference>
<sequence length="1922" mass="214793">MGLHLHLQNMGEVRSGDRRGLTSARDLQNGWTKVMSKRKRQTSGDAGWNSEGRIGGFGRRGARREGTFLERRCFRCLDWGHLAAECREPPRCWQCGKVGHRRFYCREPSKPMKAATQQTIPGPSRTKLSGSPRTVGSALEVEISWTKELAMREECFSRSVILVWKGKVKADWTLVEKAIKEAWRDLPCSQVWPLGAWKAIIRLPSFSVRDVLLQARSITLPSGRVSFLPWGCDDGSVGGGGRRYDIILRGLPLLWRTGEAIRSLVGSFGHILGVSEEVIGEDEYPRIKVGVWMGPGPGPPSLVVGRLGGWKVPIEVEVVERSFAEAVGVNLVGDRSPLFRKIVKKGATGESESVVGTGSKVSKGKETVVVQSPPISKGEGSLPRGGEADIEVVSGEVRPAGPKDRVWSLLGSGEKRVAQVPEIRPEFVPGPSRSVQERTLGTQDVHLARREVFSEGRPVSAVAGLAVLQRPSDRTFGAMEAVGVSGGEVRAGQKDGFDGQVACIKVLQLEAPGQEKVDSSQNLDLSPCKVDGPGSSDGLFSCGFPGSVYLNSVSESDNLDFDPAFFSPSTFSSSGISGGWSTGTRVIFGHPGWRTRSKDSVELIGSRRDMEGGFDWGIGMRKEAGISSGLEFISPRRLDGGGPCAVNSGAGLSVCEVERVGSAAELEVHQRGTRPVEELVVPRSPELVLRPVEMFRGSPGCVKALDLGVSIESKGERVLCWNIRGLNDPKKKSAVGCFQETKMEEFSPGDIRAIGGGRLTEFTYKPATGASGGVLICWDDRKWVGGEVSVDAYSISIILEDRESGWRWICSSVYGPQDDSVRDILWHELSVVRERWSLPWCILGDFNVTRFEVDRNREGLVSSSMEGFSDWIAEEGLLDLPLSNQAFTWSNMREVPALARLDRVLIDGDWESCYPLCKLQGLPKTTSDHTPLLLEGGGVWARRNQFRFENWWLLRPNFAGLVNDSWATPVPELSGARKFNFKLKRLKLRLKIWNKREIQLRREKKDGLADAIQVCDALEEAGLLEESDRVERASLKLEWAEVMRLEETEWRQRSRAVWLKEGDLNTKFFHKSACHRRRANFIASLQVGGNLISNVEEIESALVDHFTKAFDKPRGWQPKWYDEDLPRIPDHLLPNLEGPFTEEEVKAAIFGAEADKAPGPDGFGLRFFQEFWGALKEDIMEVFSEFYSSSHGIGGLNATFIALIPKKSGAMSIDDYRPISLVNGCYKMISKVLANRLKMVIGELVDDAQSAFIPGRLLQDSFMAVQENIMAVKRDKRKGLVVKLDFSRAYDNVNWEFLFHLLACHGFEPNWIRMVKCCVETAKASVLLNGKPCGFFHLKRGLRQGDPLSPLLFVIVVNVFSRMMKMAVQGGWVKGLSCGPGGPPISHVQYADDTVIMCMAEEITVRGVKFVCRIFEILSGLQINFGKSSMLGINIDHNELQGFADIFSCQVQHFPTRLLGLPLHIGSLTKVAWAPLVDRFERKLEGWRGRFLSFGGRLVLLQAVLSNLPIYFLSMFSIPKGVLDRIDCIRRRFLWNGANVNSNKIHLVRWEVACSGKKEGGAGILNLADMNRALLCKWLWRWLKFPRLLWCQVVGARYRCSRGLTDRFPRASYRSSKIWKDILAGVEEFQLALKWEVGEGSMVRFWKDVWLGERSLAERFPALFDLAVNKEGPVRQFWTGEMGNSQWVVRFRSPPSAGEAVALEELRDALHGCCLTNSELDRVLWRSTPRSGYSVKSCYRWLRRDRPTSEVTARKAREIWSFKFPLKVKAFLWTVYLEKLLTKSRRARWAPAADILCVFCKADRETESHLLISCPLVKILWKWVAKATGMYVGFSSLEGMWEAGRSLKKQGDRSKAAKISQSFVPAVVWSVWLCRNQVLFKGANPYVENIWESVVALIQEWGRFCASASSVSMDREGVWILE</sequence>
<dbReference type="InterPro" id="IPR036691">
    <property type="entry name" value="Endo/exonu/phosph_ase_sf"/>
</dbReference>
<gene>
    <name evidence="5" type="ORF">QJS10_CPA05g02065</name>
</gene>
<keyword evidence="1" id="KW-0862">Zinc</keyword>
<dbReference type="InterPro" id="IPR043502">
    <property type="entry name" value="DNA/RNA_pol_sf"/>
</dbReference>
<dbReference type="InterPro" id="IPR036875">
    <property type="entry name" value="Znf_CCHC_sf"/>
</dbReference>
<dbReference type="GO" id="GO:0008270">
    <property type="term" value="F:zinc ion binding"/>
    <property type="evidence" value="ECO:0007669"/>
    <property type="project" value="UniProtKB-KW"/>
</dbReference>
<accession>A0AAV9EWK7</accession>
<dbReference type="SUPFAM" id="SSF57756">
    <property type="entry name" value="Retrovirus zinc finger-like domains"/>
    <property type="match status" value="1"/>
</dbReference>
<evidence type="ECO:0000313" key="6">
    <source>
        <dbReference type="Proteomes" id="UP001180020"/>
    </source>
</evidence>
<dbReference type="SUPFAM" id="SSF56672">
    <property type="entry name" value="DNA/RNA polymerases"/>
    <property type="match status" value="1"/>
</dbReference>
<evidence type="ECO:0000256" key="1">
    <source>
        <dbReference type="PROSITE-ProRule" id="PRU00047"/>
    </source>
</evidence>
<dbReference type="InterPro" id="IPR000477">
    <property type="entry name" value="RT_dom"/>
</dbReference>
<keyword evidence="1" id="KW-0863">Zinc-finger</keyword>
<keyword evidence="1" id="KW-0479">Metal-binding</keyword>
<dbReference type="PROSITE" id="PS50878">
    <property type="entry name" value="RT_POL"/>
    <property type="match status" value="1"/>
</dbReference>
<dbReference type="EMBL" id="JAUJYO010000005">
    <property type="protein sequence ID" value="KAK1317622.1"/>
    <property type="molecule type" value="Genomic_DNA"/>
</dbReference>
<dbReference type="InterPro" id="IPR026960">
    <property type="entry name" value="RVT-Znf"/>
</dbReference>
<reference evidence="5" key="1">
    <citation type="journal article" date="2023" name="Nat. Commun.">
        <title>Diploid and tetraploid genomes of Acorus and the evolution of monocots.</title>
        <authorList>
            <person name="Ma L."/>
            <person name="Liu K.W."/>
            <person name="Li Z."/>
            <person name="Hsiao Y.Y."/>
            <person name="Qi Y."/>
            <person name="Fu T."/>
            <person name="Tang G.D."/>
            <person name="Zhang D."/>
            <person name="Sun W.H."/>
            <person name="Liu D.K."/>
            <person name="Li Y."/>
            <person name="Chen G.Z."/>
            <person name="Liu X.D."/>
            <person name="Liao X.Y."/>
            <person name="Jiang Y.T."/>
            <person name="Yu X."/>
            <person name="Hao Y."/>
            <person name="Huang J."/>
            <person name="Zhao X.W."/>
            <person name="Ke S."/>
            <person name="Chen Y.Y."/>
            <person name="Wu W.L."/>
            <person name="Hsu J.L."/>
            <person name="Lin Y.F."/>
            <person name="Huang M.D."/>
            <person name="Li C.Y."/>
            <person name="Huang L."/>
            <person name="Wang Z.W."/>
            <person name="Zhao X."/>
            <person name="Zhong W.Y."/>
            <person name="Peng D.H."/>
            <person name="Ahmad S."/>
            <person name="Lan S."/>
            <person name="Zhang J.S."/>
            <person name="Tsai W.C."/>
            <person name="Van de Peer Y."/>
            <person name="Liu Z.J."/>
        </authorList>
    </citation>
    <scope>NUCLEOTIDE SEQUENCE</scope>
    <source>
        <strain evidence="5">CP</strain>
    </source>
</reference>
<proteinExistence type="predicted"/>
<keyword evidence="6" id="KW-1185">Reference proteome</keyword>
<evidence type="ECO:0000259" key="4">
    <source>
        <dbReference type="PROSITE" id="PS50878"/>
    </source>
</evidence>
<organism evidence="5 6">
    <name type="scientific">Acorus calamus</name>
    <name type="common">Sweet flag</name>
    <dbReference type="NCBI Taxonomy" id="4465"/>
    <lineage>
        <taxon>Eukaryota</taxon>
        <taxon>Viridiplantae</taxon>
        <taxon>Streptophyta</taxon>
        <taxon>Embryophyta</taxon>
        <taxon>Tracheophyta</taxon>
        <taxon>Spermatophyta</taxon>
        <taxon>Magnoliopsida</taxon>
        <taxon>Liliopsida</taxon>
        <taxon>Acoraceae</taxon>
        <taxon>Acorus</taxon>
    </lineage>
</organism>
<feature type="region of interest" description="Disordered" evidence="2">
    <location>
        <begin position="33"/>
        <end position="56"/>
    </location>
</feature>
<evidence type="ECO:0000259" key="3">
    <source>
        <dbReference type="PROSITE" id="PS50158"/>
    </source>
</evidence>
<dbReference type="Pfam" id="PF13966">
    <property type="entry name" value="zf-RVT"/>
    <property type="match status" value="1"/>
</dbReference>
<dbReference type="Pfam" id="PF03372">
    <property type="entry name" value="Exo_endo_phos"/>
    <property type="match status" value="1"/>
</dbReference>
<dbReference type="Pfam" id="PF00078">
    <property type="entry name" value="RVT_1"/>
    <property type="match status" value="1"/>
</dbReference>
<dbReference type="CDD" id="cd01650">
    <property type="entry name" value="RT_nLTR_like"/>
    <property type="match status" value="1"/>
</dbReference>
<reference evidence="5" key="2">
    <citation type="submission" date="2023-06" db="EMBL/GenBank/DDBJ databases">
        <authorList>
            <person name="Ma L."/>
            <person name="Liu K.-W."/>
            <person name="Li Z."/>
            <person name="Hsiao Y.-Y."/>
            <person name="Qi Y."/>
            <person name="Fu T."/>
            <person name="Tang G."/>
            <person name="Zhang D."/>
            <person name="Sun W.-H."/>
            <person name="Liu D.-K."/>
            <person name="Li Y."/>
            <person name="Chen G.-Z."/>
            <person name="Liu X.-D."/>
            <person name="Liao X.-Y."/>
            <person name="Jiang Y.-T."/>
            <person name="Yu X."/>
            <person name="Hao Y."/>
            <person name="Huang J."/>
            <person name="Zhao X.-W."/>
            <person name="Ke S."/>
            <person name="Chen Y.-Y."/>
            <person name="Wu W.-L."/>
            <person name="Hsu J.-L."/>
            <person name="Lin Y.-F."/>
            <person name="Huang M.-D."/>
            <person name="Li C.-Y."/>
            <person name="Huang L."/>
            <person name="Wang Z.-W."/>
            <person name="Zhao X."/>
            <person name="Zhong W.-Y."/>
            <person name="Peng D.-H."/>
            <person name="Ahmad S."/>
            <person name="Lan S."/>
            <person name="Zhang J.-S."/>
            <person name="Tsai W.-C."/>
            <person name="Van De Peer Y."/>
            <person name="Liu Z.-J."/>
        </authorList>
    </citation>
    <scope>NUCLEOTIDE SEQUENCE</scope>
    <source>
        <strain evidence="5">CP</strain>
        <tissue evidence="5">Leaves</tissue>
    </source>
</reference>
<dbReference type="PROSITE" id="PS50158">
    <property type="entry name" value="ZF_CCHC"/>
    <property type="match status" value="2"/>
</dbReference>
<dbReference type="Proteomes" id="UP001180020">
    <property type="component" value="Unassembled WGS sequence"/>
</dbReference>